<dbReference type="EMBL" id="LYVI01000002">
    <property type="protein sequence ID" value="OBU62750.1"/>
    <property type="molecule type" value="Genomic_DNA"/>
</dbReference>
<proteinExistence type="predicted"/>
<feature type="transmembrane region" description="Helical" evidence="1">
    <location>
        <begin position="6"/>
        <end position="32"/>
    </location>
</feature>
<keyword evidence="1" id="KW-0812">Transmembrane</keyword>
<dbReference type="Proteomes" id="UP000092125">
    <property type="component" value="Unassembled WGS sequence"/>
</dbReference>
<evidence type="ECO:0008006" key="4">
    <source>
        <dbReference type="Google" id="ProtNLM"/>
    </source>
</evidence>
<evidence type="ECO:0000313" key="2">
    <source>
        <dbReference type="EMBL" id="OBU62750.1"/>
    </source>
</evidence>
<accession>A0AAP7GUE3</accession>
<feature type="transmembrane region" description="Helical" evidence="1">
    <location>
        <begin position="79"/>
        <end position="106"/>
    </location>
</feature>
<protein>
    <recommendedName>
        <fullName evidence="4">Transmembrane protein</fullName>
    </recommendedName>
</protein>
<dbReference type="RefSeq" id="WP_065181457.1">
    <property type="nucleotide sequence ID" value="NZ_CP120400.1"/>
</dbReference>
<sequence>MDNMTLLVTVLSMVGVRLPVLIALCVGLVWVVGAPRDATRSGALAGLLLLLLASLGSMAAGILPMWMVSSGDFSAVSSMSAILGVLHFALAMVEAIGMVLLVWALVRLLRQRPPVVGR</sequence>
<name>A0AAP7GUE3_STEMA</name>
<gene>
    <name evidence="2" type="ORF">A9K56_03625</name>
</gene>
<dbReference type="AlphaFoldDB" id="A0AAP7GUE3"/>
<keyword evidence="1" id="KW-1133">Transmembrane helix</keyword>
<comment type="caution">
    <text evidence="2">The sequence shown here is derived from an EMBL/GenBank/DDBJ whole genome shotgun (WGS) entry which is preliminary data.</text>
</comment>
<keyword evidence="1" id="KW-0472">Membrane</keyword>
<organism evidence="2 3">
    <name type="scientific">Stenotrophomonas maltophilia</name>
    <name type="common">Pseudomonas maltophilia</name>
    <name type="synonym">Xanthomonas maltophilia</name>
    <dbReference type="NCBI Taxonomy" id="40324"/>
    <lineage>
        <taxon>Bacteria</taxon>
        <taxon>Pseudomonadati</taxon>
        <taxon>Pseudomonadota</taxon>
        <taxon>Gammaproteobacteria</taxon>
        <taxon>Lysobacterales</taxon>
        <taxon>Lysobacteraceae</taxon>
        <taxon>Stenotrophomonas</taxon>
        <taxon>Stenotrophomonas maltophilia group</taxon>
    </lineage>
</organism>
<evidence type="ECO:0000256" key="1">
    <source>
        <dbReference type="SAM" id="Phobius"/>
    </source>
</evidence>
<feature type="transmembrane region" description="Helical" evidence="1">
    <location>
        <begin position="44"/>
        <end position="67"/>
    </location>
</feature>
<reference evidence="2 3" key="1">
    <citation type="submission" date="2016-05" db="EMBL/GenBank/DDBJ databases">
        <title>Draft Genome Sequences of Stenotrophomonas maltophilia Strains Sm32COP, Sm41DVV, Sm46PAILV, SmF3, SmF22, SmSOFb1 and SmCVFa1, Isolated from Different Manures, in France.</title>
        <authorList>
            <person name="Nazaret S."/>
            <person name="Bodilis J."/>
        </authorList>
    </citation>
    <scope>NUCLEOTIDE SEQUENCE [LARGE SCALE GENOMIC DNA]</scope>
    <source>
        <strain evidence="2 3">Sm41DVV</strain>
    </source>
</reference>
<evidence type="ECO:0000313" key="3">
    <source>
        <dbReference type="Proteomes" id="UP000092125"/>
    </source>
</evidence>